<dbReference type="InterPro" id="IPR031811">
    <property type="entry name" value="ALGX/ALGJ_SGNH-like"/>
</dbReference>
<accession>A0ABS7EN13</accession>
<feature type="transmembrane region" description="Helical" evidence="7">
    <location>
        <begin position="173"/>
        <end position="193"/>
    </location>
</feature>
<proteinExistence type="predicted"/>
<keyword evidence="10" id="KW-1185">Reference proteome</keyword>
<keyword evidence="3" id="KW-0808">Transferase</keyword>
<feature type="transmembrane region" description="Helical" evidence="7">
    <location>
        <begin position="6"/>
        <end position="22"/>
    </location>
</feature>
<keyword evidence="5" id="KW-0574">Periplasm</keyword>
<evidence type="ECO:0000256" key="2">
    <source>
        <dbReference type="ARBA" id="ARBA00005182"/>
    </source>
</evidence>
<dbReference type="Pfam" id="PF16822">
    <property type="entry name" value="ALGX"/>
    <property type="match status" value="1"/>
</dbReference>
<comment type="pathway">
    <text evidence="2">Glycan biosynthesis; alginate biosynthesis.</text>
</comment>
<evidence type="ECO:0000259" key="8">
    <source>
        <dbReference type="Pfam" id="PF16822"/>
    </source>
</evidence>
<feature type="domain" description="AlgX/AlgJ SGNH hydrolase-like" evidence="8">
    <location>
        <begin position="288"/>
        <end position="460"/>
    </location>
</feature>
<gene>
    <name evidence="9" type="ORF">K1F36_03990</name>
</gene>
<evidence type="ECO:0000256" key="1">
    <source>
        <dbReference type="ARBA" id="ARBA00004418"/>
    </source>
</evidence>
<name>A0ABS7EN13_9FLAO</name>
<sequence>MEKQVLSIFGALIVYYCTFSLLNRQEIQPSEIIVDIETKVLENDIFYVYYLQEGIKKWSDMQSVHQRIKGNKSYQNLRFSLPLDKPIKRIRIDIGANKNQKPIVINSITIRSEVGILKFEKDFFENFDLNAYATFNKDKFIPKIVNGRYDPFLVSKPFLAQQIESLRNHTKQFSYKFILFISFIFSIAFYIYLINQNFKISISQIYISLFIGIIIAPFVYNTFFESGENGNLEKRELAQMPELVSFEKFPMEFENYYNDNFGLRSVLIDLSGKIKVNIFNSSPKPEKVQFGNDGFLFFNDLNDEIFESYTNSSLLSVEELDRVYEKFESRKEKLAKDGIQYVCGFWPNKHTIYPELLPTSMKLQIEGETSQADQVVSFLKKMDFPFFDVRDALLNAKATQTLYRKLDTHWNSNGAYVAYKSFCESTYDILGLSALDISNFNIVSLEMKEGDLTGQLGVKSIFGFEENLPIYKLEDKSRSYTIKNSNGLPRGTIVTQNQNAPKKEKVLIFRDSFTSALVQFISLNYSEVVYVNGIYDQDIIDSVKPDVVISCRVERYILSM</sequence>
<keyword evidence="4" id="KW-0732">Signal</keyword>
<organism evidence="9 10">
    <name type="scientific">Flagellimonas abyssi</name>
    <dbReference type="NCBI Taxonomy" id="2864871"/>
    <lineage>
        <taxon>Bacteria</taxon>
        <taxon>Pseudomonadati</taxon>
        <taxon>Bacteroidota</taxon>
        <taxon>Flavobacteriia</taxon>
        <taxon>Flavobacteriales</taxon>
        <taxon>Flavobacteriaceae</taxon>
        <taxon>Flagellimonas</taxon>
    </lineage>
</organism>
<comment type="caution">
    <text evidence="9">The sequence shown here is derived from an EMBL/GenBank/DDBJ whole genome shotgun (WGS) entry which is preliminary data.</text>
</comment>
<keyword evidence="6" id="KW-0016">Alginate biosynthesis</keyword>
<protein>
    <recommendedName>
        <fullName evidence="8">AlgX/AlgJ SGNH hydrolase-like domain-containing protein</fullName>
    </recommendedName>
</protein>
<feature type="transmembrane region" description="Helical" evidence="7">
    <location>
        <begin position="205"/>
        <end position="224"/>
    </location>
</feature>
<evidence type="ECO:0000256" key="3">
    <source>
        <dbReference type="ARBA" id="ARBA00022679"/>
    </source>
</evidence>
<dbReference type="RefSeq" id="WP_220112643.1">
    <property type="nucleotide sequence ID" value="NZ_JAHZSV010000003.1"/>
</dbReference>
<comment type="subcellular location">
    <subcellularLocation>
        <location evidence="1">Periplasm</location>
    </subcellularLocation>
</comment>
<evidence type="ECO:0000313" key="10">
    <source>
        <dbReference type="Proteomes" id="UP001196136"/>
    </source>
</evidence>
<evidence type="ECO:0000256" key="6">
    <source>
        <dbReference type="ARBA" id="ARBA00022841"/>
    </source>
</evidence>
<dbReference type="EMBL" id="JAHZSV010000003">
    <property type="protein sequence ID" value="MBW8198974.1"/>
    <property type="molecule type" value="Genomic_DNA"/>
</dbReference>
<evidence type="ECO:0000313" key="9">
    <source>
        <dbReference type="EMBL" id="MBW8198974.1"/>
    </source>
</evidence>
<dbReference type="Proteomes" id="UP001196136">
    <property type="component" value="Unassembled WGS sequence"/>
</dbReference>
<evidence type="ECO:0000256" key="4">
    <source>
        <dbReference type="ARBA" id="ARBA00022729"/>
    </source>
</evidence>
<keyword evidence="7" id="KW-0812">Transmembrane</keyword>
<keyword evidence="7" id="KW-0472">Membrane</keyword>
<evidence type="ECO:0000256" key="5">
    <source>
        <dbReference type="ARBA" id="ARBA00022764"/>
    </source>
</evidence>
<evidence type="ECO:0000256" key="7">
    <source>
        <dbReference type="SAM" id="Phobius"/>
    </source>
</evidence>
<keyword evidence="7" id="KW-1133">Transmembrane helix</keyword>
<reference evidence="9 10" key="1">
    <citation type="submission" date="2021-08" db="EMBL/GenBank/DDBJ databases">
        <title>Muricauda profundi sp. nov., a marine bacterium isolated from deep seawater of the Mariana Trench.</title>
        <authorList>
            <person name="Wei Y."/>
        </authorList>
    </citation>
    <scope>NUCLEOTIDE SEQUENCE [LARGE SCALE GENOMIC DNA]</scope>
    <source>
        <strain evidence="9 10">W52</strain>
    </source>
</reference>